<dbReference type="EC" id="2.3.2.27" evidence="4"/>
<comment type="subcellular location">
    <subcellularLocation>
        <location evidence="2">Membrane</location>
        <topology evidence="2">Single-pass membrane protein</topology>
    </subcellularLocation>
</comment>
<dbReference type="GO" id="GO:0008270">
    <property type="term" value="F:zinc ion binding"/>
    <property type="evidence" value="ECO:0007669"/>
    <property type="project" value="UniProtKB-KW"/>
</dbReference>
<evidence type="ECO:0000256" key="7">
    <source>
        <dbReference type="ARBA" id="ARBA00022723"/>
    </source>
</evidence>
<dbReference type="AlphaFoldDB" id="A0AAD5ZMD5"/>
<dbReference type="GO" id="GO:0016020">
    <property type="term" value="C:membrane"/>
    <property type="evidence" value="ECO:0007669"/>
    <property type="project" value="UniProtKB-SubCell"/>
</dbReference>
<dbReference type="FunFam" id="3.30.40.10:FF:000231">
    <property type="entry name" value="RING-H2 finger protein ATL46"/>
    <property type="match status" value="1"/>
</dbReference>
<dbReference type="Gene3D" id="3.30.40.10">
    <property type="entry name" value="Zinc/RING finger domain, C3HC4 (zinc finger)"/>
    <property type="match status" value="1"/>
</dbReference>
<evidence type="ECO:0000256" key="6">
    <source>
        <dbReference type="ARBA" id="ARBA00022692"/>
    </source>
</evidence>
<dbReference type="InterPro" id="IPR001841">
    <property type="entry name" value="Znf_RING"/>
</dbReference>
<dbReference type="SUPFAM" id="SSF57850">
    <property type="entry name" value="RING/U-box"/>
    <property type="match status" value="1"/>
</dbReference>
<evidence type="ECO:0000256" key="15">
    <source>
        <dbReference type="SAM" id="MobiDB-lite"/>
    </source>
</evidence>
<evidence type="ECO:0000256" key="2">
    <source>
        <dbReference type="ARBA" id="ARBA00004167"/>
    </source>
</evidence>
<evidence type="ECO:0000256" key="1">
    <source>
        <dbReference type="ARBA" id="ARBA00000900"/>
    </source>
</evidence>
<evidence type="ECO:0000313" key="18">
    <source>
        <dbReference type="EMBL" id="KAJ3700591.1"/>
    </source>
</evidence>
<protein>
    <recommendedName>
        <fullName evidence="4">RING-type E3 ubiquitin transferase</fullName>
        <ecNumber evidence="4">2.3.2.27</ecNumber>
    </recommendedName>
</protein>
<evidence type="ECO:0000313" key="19">
    <source>
        <dbReference type="Proteomes" id="UP001210211"/>
    </source>
</evidence>
<keyword evidence="7" id="KW-0479">Metal-binding</keyword>
<evidence type="ECO:0000256" key="11">
    <source>
        <dbReference type="ARBA" id="ARBA00022989"/>
    </source>
</evidence>
<keyword evidence="5" id="KW-0808">Transferase</keyword>
<dbReference type="Proteomes" id="UP001210211">
    <property type="component" value="Unassembled WGS sequence"/>
</dbReference>
<dbReference type="PROSITE" id="PS50089">
    <property type="entry name" value="ZF_RING_2"/>
    <property type="match status" value="1"/>
</dbReference>
<evidence type="ECO:0000256" key="5">
    <source>
        <dbReference type="ARBA" id="ARBA00022679"/>
    </source>
</evidence>
<feature type="region of interest" description="Disordered" evidence="15">
    <location>
        <begin position="311"/>
        <end position="339"/>
    </location>
</feature>
<keyword evidence="10" id="KW-0862">Zinc</keyword>
<dbReference type="PANTHER" id="PTHR45768:SF18">
    <property type="entry name" value="RING-H2 FINGER PROTEIN ATL47-RELATED"/>
    <property type="match status" value="1"/>
</dbReference>
<reference evidence="18 19" key="1">
    <citation type="journal article" date="2022" name="Cell">
        <title>Repeat-based holocentromeres influence genome architecture and karyotype evolution.</title>
        <authorList>
            <person name="Hofstatter P.G."/>
            <person name="Thangavel G."/>
            <person name="Lux T."/>
            <person name="Neumann P."/>
            <person name="Vondrak T."/>
            <person name="Novak P."/>
            <person name="Zhang M."/>
            <person name="Costa L."/>
            <person name="Castellani M."/>
            <person name="Scott A."/>
            <person name="Toegelov H."/>
            <person name="Fuchs J."/>
            <person name="Mata-Sucre Y."/>
            <person name="Dias Y."/>
            <person name="Vanzela A.L.L."/>
            <person name="Huettel B."/>
            <person name="Almeida C.C.S."/>
            <person name="Simkova H."/>
            <person name="Souza G."/>
            <person name="Pedrosa-Harand A."/>
            <person name="Macas J."/>
            <person name="Mayer K.F.X."/>
            <person name="Houben A."/>
            <person name="Marques A."/>
        </authorList>
    </citation>
    <scope>NUCLEOTIDE SEQUENCE [LARGE SCALE GENOMIC DNA]</scope>
    <source>
        <strain evidence="18">RhyTen1mFocal</strain>
    </source>
</reference>
<proteinExistence type="inferred from homology"/>
<feature type="compositionally biased region" description="Polar residues" evidence="15">
    <location>
        <begin position="311"/>
        <end position="322"/>
    </location>
</feature>
<keyword evidence="8 14" id="KW-0863">Zinc-finger</keyword>
<evidence type="ECO:0000256" key="9">
    <source>
        <dbReference type="ARBA" id="ARBA00022786"/>
    </source>
</evidence>
<evidence type="ECO:0000256" key="8">
    <source>
        <dbReference type="ARBA" id="ARBA00022771"/>
    </source>
</evidence>
<dbReference type="Pfam" id="PF13639">
    <property type="entry name" value="zf-RING_2"/>
    <property type="match status" value="1"/>
</dbReference>
<evidence type="ECO:0000256" key="14">
    <source>
        <dbReference type="PROSITE-ProRule" id="PRU00175"/>
    </source>
</evidence>
<evidence type="ECO:0000259" key="17">
    <source>
        <dbReference type="PROSITE" id="PS50089"/>
    </source>
</evidence>
<keyword evidence="19" id="KW-1185">Reference proteome</keyword>
<evidence type="ECO:0000256" key="16">
    <source>
        <dbReference type="SAM" id="Phobius"/>
    </source>
</evidence>
<organism evidence="18 19">
    <name type="scientific">Rhynchospora tenuis</name>
    <dbReference type="NCBI Taxonomy" id="198213"/>
    <lineage>
        <taxon>Eukaryota</taxon>
        <taxon>Viridiplantae</taxon>
        <taxon>Streptophyta</taxon>
        <taxon>Embryophyta</taxon>
        <taxon>Tracheophyta</taxon>
        <taxon>Spermatophyta</taxon>
        <taxon>Magnoliopsida</taxon>
        <taxon>Liliopsida</taxon>
        <taxon>Poales</taxon>
        <taxon>Cyperaceae</taxon>
        <taxon>Cyperoideae</taxon>
        <taxon>Rhynchosporeae</taxon>
        <taxon>Rhynchospora</taxon>
    </lineage>
</organism>
<evidence type="ECO:0000256" key="10">
    <source>
        <dbReference type="ARBA" id="ARBA00022833"/>
    </source>
</evidence>
<dbReference type="CDD" id="cd16461">
    <property type="entry name" value="RING-H2_EL5-like"/>
    <property type="match status" value="1"/>
</dbReference>
<keyword evidence="9" id="KW-0833">Ubl conjugation pathway</keyword>
<evidence type="ECO:0000256" key="4">
    <source>
        <dbReference type="ARBA" id="ARBA00012483"/>
    </source>
</evidence>
<comment type="caution">
    <text evidence="18">The sequence shown here is derived from an EMBL/GenBank/DDBJ whole genome shotgun (WGS) entry which is preliminary data.</text>
</comment>
<dbReference type="SMART" id="SM00184">
    <property type="entry name" value="RING"/>
    <property type="match status" value="1"/>
</dbReference>
<feature type="region of interest" description="Disordered" evidence="15">
    <location>
        <begin position="1"/>
        <end position="29"/>
    </location>
</feature>
<dbReference type="GO" id="GO:0031625">
    <property type="term" value="F:ubiquitin protein ligase binding"/>
    <property type="evidence" value="ECO:0007669"/>
    <property type="project" value="TreeGrafter"/>
</dbReference>
<gene>
    <name evidence="18" type="ORF">LUZ61_004296</name>
</gene>
<evidence type="ECO:0000256" key="3">
    <source>
        <dbReference type="ARBA" id="ARBA00004906"/>
    </source>
</evidence>
<feature type="domain" description="RING-type" evidence="17">
    <location>
        <begin position="122"/>
        <end position="164"/>
    </location>
</feature>
<comment type="catalytic activity">
    <reaction evidence="1">
        <text>S-ubiquitinyl-[E2 ubiquitin-conjugating enzyme]-L-cysteine + [acceptor protein]-L-lysine = [E2 ubiquitin-conjugating enzyme]-L-cysteine + N(6)-ubiquitinyl-[acceptor protein]-L-lysine.</text>
        <dbReference type="EC" id="2.3.2.27"/>
    </reaction>
</comment>
<feature type="region of interest" description="Disordered" evidence="15">
    <location>
        <begin position="213"/>
        <end position="240"/>
    </location>
</feature>
<feature type="compositionally biased region" description="Polar residues" evidence="15">
    <location>
        <begin position="8"/>
        <end position="29"/>
    </location>
</feature>
<sequence length="339" mass="37525">MRDFMDRSTFSHSQRDSVQVSPPSANQPQPNKISPAVLFIIVILAIIFFISGLLHLLVRLLIKKQPESNQNQASEATGPETIQRQLQQLFHLHDSGLDQTIIDSLPVFLYEEILGPKEPFDCAVCLCEFLKEDRLRLLPGCGHAFHLDCIDTWLLSNSTCPLCRGSLGVMIENTNFQFEDVIEEDRCGNNCADGKLEEEKVVYSIRLGKFRNLSKPENANDPNGDNGDAHNETGETSSSNLDARRCVSMGSYQYILANSSLQVACTSVRGSSMRFVGNLTRHEVPDGRKISAGTRGESLSVSKIWQWSGKNGDFQSNSSSEGDSILVKLPTMEEKGGDP</sequence>
<accession>A0AAD5ZMD5</accession>
<evidence type="ECO:0000256" key="12">
    <source>
        <dbReference type="ARBA" id="ARBA00023136"/>
    </source>
</evidence>
<comment type="pathway">
    <text evidence="3">Protein modification; protein ubiquitination.</text>
</comment>
<feature type="transmembrane region" description="Helical" evidence="16">
    <location>
        <begin position="36"/>
        <end position="58"/>
    </location>
</feature>
<keyword evidence="6 16" id="KW-0812">Transmembrane</keyword>
<dbReference type="GO" id="GO:0061630">
    <property type="term" value="F:ubiquitin protein ligase activity"/>
    <property type="evidence" value="ECO:0007669"/>
    <property type="project" value="UniProtKB-EC"/>
</dbReference>
<comment type="similarity">
    <text evidence="13">Belongs to the RING-type zinc finger family. ATL subfamily.</text>
</comment>
<dbReference type="InterPro" id="IPR013083">
    <property type="entry name" value="Znf_RING/FYVE/PHD"/>
</dbReference>
<name>A0AAD5ZMD5_9POAL</name>
<dbReference type="PANTHER" id="PTHR45768">
    <property type="entry name" value="E3 UBIQUITIN-PROTEIN LIGASE RNF13-LIKE"/>
    <property type="match status" value="1"/>
</dbReference>
<dbReference type="EMBL" id="JAMRDG010000001">
    <property type="protein sequence ID" value="KAJ3700591.1"/>
    <property type="molecule type" value="Genomic_DNA"/>
</dbReference>
<keyword evidence="12 16" id="KW-0472">Membrane</keyword>
<evidence type="ECO:0000256" key="13">
    <source>
        <dbReference type="ARBA" id="ARBA00024209"/>
    </source>
</evidence>
<keyword evidence="11 16" id="KW-1133">Transmembrane helix</keyword>